<feature type="domain" description="Acyl-CoA thioester hydrolase/bile acid-CoA amino acid N-acetyltransferase" evidence="3">
    <location>
        <begin position="14"/>
        <end position="137"/>
    </location>
</feature>
<feature type="active site" description="Charge relay system" evidence="2">
    <location>
        <position position="342"/>
    </location>
</feature>
<dbReference type="PIRSF" id="PIRSF016521">
    <property type="entry name" value="Acyl-CoA_hydro"/>
    <property type="match status" value="1"/>
</dbReference>
<dbReference type="GO" id="GO:0006637">
    <property type="term" value="P:acyl-CoA metabolic process"/>
    <property type="evidence" value="ECO:0007669"/>
    <property type="project" value="InterPro"/>
</dbReference>
<dbReference type="AlphaFoldDB" id="A0A261TVI7"/>
<dbReference type="Pfam" id="PF08840">
    <property type="entry name" value="BAAT_C"/>
    <property type="match status" value="1"/>
</dbReference>
<evidence type="ECO:0000313" key="5">
    <source>
        <dbReference type="EMBL" id="OZI53679.1"/>
    </source>
</evidence>
<dbReference type="GO" id="GO:0006631">
    <property type="term" value="P:fatty acid metabolic process"/>
    <property type="evidence" value="ECO:0007669"/>
    <property type="project" value="TreeGrafter"/>
</dbReference>
<dbReference type="InterPro" id="IPR042490">
    <property type="entry name" value="Thio_Ohase/BAAT_N"/>
</dbReference>
<dbReference type="PANTHER" id="PTHR10824">
    <property type="entry name" value="ACYL-COENZYME A THIOESTERASE-RELATED"/>
    <property type="match status" value="1"/>
</dbReference>
<proteinExistence type="inferred from homology"/>
<dbReference type="Gene3D" id="3.40.50.1820">
    <property type="entry name" value="alpha/beta hydrolase"/>
    <property type="match status" value="1"/>
</dbReference>
<accession>A0A261TVI7</accession>
<feature type="active site" description="Charge relay system" evidence="2">
    <location>
        <position position="377"/>
    </location>
</feature>
<dbReference type="RefSeq" id="WP_094799184.1">
    <property type="nucleotide sequence ID" value="NZ_NEVP01000004.1"/>
</dbReference>
<dbReference type="Proteomes" id="UP000216913">
    <property type="component" value="Unassembled WGS sequence"/>
</dbReference>
<evidence type="ECO:0000259" key="4">
    <source>
        <dbReference type="Pfam" id="PF08840"/>
    </source>
</evidence>
<dbReference type="GO" id="GO:0047617">
    <property type="term" value="F:fatty acyl-CoA hydrolase activity"/>
    <property type="evidence" value="ECO:0007669"/>
    <property type="project" value="TreeGrafter"/>
</dbReference>
<gene>
    <name evidence="5" type="ORF">CAL25_06850</name>
</gene>
<dbReference type="InterPro" id="IPR029058">
    <property type="entry name" value="AB_hydrolase_fold"/>
</dbReference>
<comment type="similarity">
    <text evidence="1">Belongs to the C/M/P thioester hydrolase family.</text>
</comment>
<organism evidence="5 6">
    <name type="scientific">Bordetella genomosp. 5</name>
    <dbReference type="NCBI Taxonomy" id="1395608"/>
    <lineage>
        <taxon>Bacteria</taxon>
        <taxon>Pseudomonadati</taxon>
        <taxon>Pseudomonadota</taxon>
        <taxon>Betaproteobacteria</taxon>
        <taxon>Burkholderiales</taxon>
        <taxon>Alcaligenaceae</taxon>
        <taxon>Bordetella</taxon>
    </lineage>
</organism>
<sequence>MITLTLEPADDLIDVPRQVRVSGAVPGQGVTLRTRTARAGVTWTSAATFVADATGTVDLSRDAPVSGSYAGVAPMGLIWSQVPEVAGKRELFNQNVTEPLVTTVSAEVGGGTGAGVAEATLVQRLAAEGVTRTEVREDGLVGTLYLPPGPGPHPAVLILNGSGGGINEPRAALYASRGYAAFAQGYFKAPGLSDYISNTPLEMFKQGMDWLRRTVRPLHDFVAISGQSRGGELVLLLGATYPEDVSAVVAYVPGAVVHSGQNAADPAVGREGPAWLLGGKPVPHVWENNRTATWKPFDEGPAPHRHERAILTALEDPDAVARARIPVERIQGPVILLSATDDGSWPSSLYSRMVRDKLAETRHPYPVEWLDYQDGGHLILFPYVPTTQHVYAHPVSGKISTSGGTPHDNARADAESWSGVLRFLKDAVAARAARTKEQA</sequence>
<evidence type="ECO:0000313" key="6">
    <source>
        <dbReference type="Proteomes" id="UP000216913"/>
    </source>
</evidence>
<reference evidence="5 6" key="1">
    <citation type="submission" date="2017-05" db="EMBL/GenBank/DDBJ databases">
        <title>Complete and WGS of Bordetella genogroups.</title>
        <authorList>
            <person name="Spilker T."/>
            <person name="LiPuma J."/>
        </authorList>
    </citation>
    <scope>NUCLEOTIDE SEQUENCE [LARGE SCALE GENOMIC DNA]</scope>
    <source>
        <strain evidence="5 6">AU10456</strain>
    </source>
</reference>
<comment type="caution">
    <text evidence="5">The sequence shown here is derived from an EMBL/GenBank/DDBJ whole genome shotgun (WGS) entry which is preliminary data.</text>
</comment>
<dbReference type="InterPro" id="IPR016662">
    <property type="entry name" value="Acyl-CoA_thioEstase_long-chain"/>
</dbReference>
<dbReference type="OrthoDB" id="8922993at2"/>
<protein>
    <submittedName>
        <fullName evidence="5">Palmitoyl-CoA hydrolase</fullName>
    </submittedName>
</protein>
<dbReference type="Pfam" id="PF04775">
    <property type="entry name" value="Bile_Hydr_Trans"/>
    <property type="match status" value="1"/>
</dbReference>
<keyword evidence="5" id="KW-0378">Hydrolase</keyword>
<feature type="active site" description="Charge relay system" evidence="2">
    <location>
        <position position="228"/>
    </location>
</feature>
<evidence type="ECO:0000256" key="2">
    <source>
        <dbReference type="PIRSR" id="PIRSR016521-1"/>
    </source>
</evidence>
<keyword evidence="6" id="KW-1185">Reference proteome</keyword>
<feature type="domain" description="BAAT/Acyl-CoA thioester hydrolase C-terminal" evidence="4">
    <location>
        <begin position="200"/>
        <end position="428"/>
    </location>
</feature>
<dbReference type="InterPro" id="IPR006862">
    <property type="entry name" value="Thio_Ohase/aa_AcTrfase"/>
</dbReference>
<name>A0A261TVI7_9BORD</name>
<dbReference type="Gene3D" id="2.60.40.2240">
    <property type="entry name" value="Acyl-CoA thioester hydrolase/BAAT N-terminal domain"/>
    <property type="match status" value="1"/>
</dbReference>
<dbReference type="InterPro" id="IPR014940">
    <property type="entry name" value="BAAT_C"/>
</dbReference>
<evidence type="ECO:0000256" key="1">
    <source>
        <dbReference type="ARBA" id="ARBA00006538"/>
    </source>
</evidence>
<dbReference type="SUPFAM" id="SSF53474">
    <property type="entry name" value="alpha/beta-Hydrolases"/>
    <property type="match status" value="1"/>
</dbReference>
<dbReference type="PANTHER" id="PTHR10824:SF36">
    <property type="entry name" value="ACYL-COA THIOESTERASE 17-RELATED"/>
    <property type="match status" value="1"/>
</dbReference>
<dbReference type="EMBL" id="NEVP01000004">
    <property type="protein sequence ID" value="OZI53679.1"/>
    <property type="molecule type" value="Genomic_DNA"/>
</dbReference>
<evidence type="ECO:0000259" key="3">
    <source>
        <dbReference type="Pfam" id="PF04775"/>
    </source>
</evidence>